<evidence type="ECO:0000256" key="5">
    <source>
        <dbReference type="ARBA" id="ARBA00023136"/>
    </source>
</evidence>
<dbReference type="KEGG" id="vff:VITFI_CDS1558"/>
<evidence type="ECO:0000256" key="2">
    <source>
        <dbReference type="ARBA" id="ARBA00022475"/>
    </source>
</evidence>
<keyword evidence="4 6" id="KW-1133">Transmembrane helix</keyword>
<proteinExistence type="predicted"/>
<evidence type="ECO:0000256" key="1">
    <source>
        <dbReference type="ARBA" id="ARBA00004651"/>
    </source>
</evidence>
<accession>A0A221KEA5</accession>
<dbReference type="Pfam" id="PF02687">
    <property type="entry name" value="FtsX"/>
    <property type="match status" value="2"/>
</dbReference>
<dbReference type="GO" id="GO:0005886">
    <property type="term" value="C:plasma membrane"/>
    <property type="evidence" value="ECO:0007669"/>
    <property type="project" value="UniProtKB-SubCell"/>
</dbReference>
<dbReference type="PANTHER" id="PTHR30287:SF1">
    <property type="entry name" value="INNER MEMBRANE PROTEIN"/>
    <property type="match status" value="1"/>
</dbReference>
<organism evidence="8 9">
    <name type="scientific">Vitreoscilla filiformis</name>
    <dbReference type="NCBI Taxonomy" id="63"/>
    <lineage>
        <taxon>Bacteria</taxon>
        <taxon>Pseudomonadati</taxon>
        <taxon>Pseudomonadota</taxon>
        <taxon>Betaproteobacteria</taxon>
        <taxon>Neisseriales</taxon>
        <taxon>Neisseriaceae</taxon>
        <taxon>Vitreoscilla</taxon>
    </lineage>
</organism>
<feature type="transmembrane region" description="Helical" evidence="6">
    <location>
        <begin position="417"/>
        <end position="441"/>
    </location>
</feature>
<keyword evidence="2" id="KW-1003">Cell membrane</keyword>
<name>A0A221KEA5_VITFI</name>
<feature type="domain" description="ABC3 transporter permease C-terminal" evidence="7">
    <location>
        <begin position="259"/>
        <end position="376"/>
    </location>
</feature>
<dbReference type="EMBL" id="CP022423">
    <property type="protein sequence ID" value="ASM77336.1"/>
    <property type="molecule type" value="Genomic_DNA"/>
</dbReference>
<gene>
    <name evidence="8" type="ORF">VITFI_CDS1558</name>
</gene>
<sequence length="833" mass="88631">MWRDFRAGELRLLLLAVVLAVAALSAVGFFADRLQAGLTRDAAQLIGGDVVIHSDHALPPQWAQQAQSRGLRWSQTVTFPSMARAPESRGGATRLVAVKAVDGAYPLRGHLRLRSEPQAPTRTATSGPAPGTVFVDAAVLAALELAVGDVLELGDASLRITQELVIEPDRGGGMLSFAPRVMLNQADLPATGLVQSASRLVHRLAMMVPPGQEAQIPDTQRWAQQMVTGQRGVRVETLTSGRMEMRQTLDRADRFLHLVALLVALLSAVAVAIAARDFAQRHLDDCALLRVLGLSQRRMATVYLLVLMTLGGGASAVGVGIGWAMHGVLVQLLGAWLPATLPAPSAWPVWVGFGVGGTLLLGFGVPPVLQLARVPPLRVIRRDMGQPKPVSLGVLLAGVLGFSALLVVLASDVRLGLIAVGGFAVAIAGFAGLAWAAVWTLRHSVSEARAPRWLVLATRQVAARPAFSVVQVASLAVGLMALVLLVLLRTDLIASWRQATPVDAPDRFAMGLQPEQAQPFRTALAQAGVAPGYDWYPVIRGRLMHINGVDINQVLSRPDQAGVRGSVERELNLSHTAEVPAHNPVVEGRWVADEADGLSIEQGLAQRLGVRLGDVLSFDVAGQTLQGRITSVRKVDWGSMRANFFILFPRATLPPELPSTHLAAFRAPAGLALDTALVRQFPNVTLIDLSHTVAQVQRVLGQVIQAVEYLFGFSVAVGLVVLLATVSATREARAHEFAVMRAYGASARLLNQVLRAELLGVGALAGGLAALAAMGVSAALARWVFEFPWTAPLWVPVAGMTGGAGLALLAGWWNLREVLRRPVVDTLRRASPG</sequence>
<evidence type="ECO:0000256" key="4">
    <source>
        <dbReference type="ARBA" id="ARBA00022989"/>
    </source>
</evidence>
<evidence type="ECO:0000256" key="6">
    <source>
        <dbReference type="SAM" id="Phobius"/>
    </source>
</evidence>
<feature type="transmembrane region" description="Helical" evidence="6">
    <location>
        <begin position="709"/>
        <end position="728"/>
    </location>
</feature>
<keyword evidence="5 6" id="KW-0472">Membrane</keyword>
<feature type="transmembrane region" description="Helical" evidence="6">
    <location>
        <begin position="255"/>
        <end position="279"/>
    </location>
</feature>
<feature type="transmembrane region" description="Helical" evidence="6">
    <location>
        <begin position="390"/>
        <end position="411"/>
    </location>
</feature>
<evidence type="ECO:0000259" key="7">
    <source>
        <dbReference type="Pfam" id="PF02687"/>
    </source>
</evidence>
<feature type="transmembrane region" description="Helical" evidence="6">
    <location>
        <begin position="300"/>
        <end position="325"/>
    </location>
</feature>
<dbReference type="InterPro" id="IPR038766">
    <property type="entry name" value="Membrane_comp_ABC_pdt"/>
</dbReference>
<keyword evidence="3 6" id="KW-0812">Transmembrane</keyword>
<keyword evidence="9" id="KW-1185">Reference proteome</keyword>
<comment type="subcellular location">
    <subcellularLocation>
        <location evidence="1">Cell membrane</location>
        <topology evidence="1">Multi-pass membrane protein</topology>
    </subcellularLocation>
</comment>
<dbReference type="InterPro" id="IPR003838">
    <property type="entry name" value="ABC3_permease_C"/>
</dbReference>
<dbReference type="PANTHER" id="PTHR30287">
    <property type="entry name" value="MEMBRANE COMPONENT OF PREDICTED ABC SUPERFAMILY METABOLITE UPTAKE TRANSPORTER"/>
    <property type="match status" value="1"/>
</dbReference>
<dbReference type="AlphaFoldDB" id="A0A221KEA5"/>
<protein>
    <submittedName>
        <fullName evidence="8">ABC transporter permease</fullName>
    </submittedName>
</protein>
<evidence type="ECO:0000313" key="8">
    <source>
        <dbReference type="EMBL" id="ASM77336.1"/>
    </source>
</evidence>
<dbReference type="Proteomes" id="UP000199729">
    <property type="component" value="Chromosome"/>
</dbReference>
<reference evidence="8 9" key="1">
    <citation type="submission" date="2017-07" db="EMBL/GenBank/DDBJ databases">
        <title>Complete Genome Sequence of the cosmetic ferment Vitreoscilla filiformis (ATCC15551).</title>
        <authorList>
            <person name="Contreras S."/>
            <person name="Sagory-Zalkind P."/>
            <person name="Blanquart H."/>
            <person name="Iltis A."/>
            <person name="Morand S.C."/>
        </authorList>
    </citation>
    <scope>NUCLEOTIDE SEQUENCE [LARGE SCALE GENOMIC DNA]</scope>
    <source>
        <strain evidence="8 9">ATCC 15551</strain>
    </source>
</reference>
<feature type="transmembrane region" description="Helical" evidence="6">
    <location>
        <begin position="345"/>
        <end position="369"/>
    </location>
</feature>
<feature type="transmembrane region" description="Helical" evidence="6">
    <location>
        <begin position="793"/>
        <end position="813"/>
    </location>
</feature>
<evidence type="ECO:0000256" key="3">
    <source>
        <dbReference type="ARBA" id="ARBA00022692"/>
    </source>
</evidence>
<feature type="transmembrane region" description="Helical" evidence="6">
    <location>
        <begin position="758"/>
        <end position="781"/>
    </location>
</feature>
<feature type="domain" description="ABC3 transporter permease C-terminal" evidence="7">
    <location>
        <begin position="711"/>
        <end position="822"/>
    </location>
</feature>
<feature type="transmembrane region" description="Helical" evidence="6">
    <location>
        <begin position="462"/>
        <end position="488"/>
    </location>
</feature>
<evidence type="ECO:0000313" key="9">
    <source>
        <dbReference type="Proteomes" id="UP000199729"/>
    </source>
</evidence>